<name>A0ABR4DY78_9PEZI</name>
<dbReference type="PROSITE" id="PS50280">
    <property type="entry name" value="SET"/>
    <property type="match status" value="1"/>
</dbReference>
<evidence type="ECO:0000259" key="2">
    <source>
        <dbReference type="PROSITE" id="PS50280"/>
    </source>
</evidence>
<sequence>MGNHDLTSQSVEDVTNLVKEISLGAPESEGSSTHNATNGSGSKAPDSSFVEVRSAGDHGKGVFAVQDIARGTRIISEAPLFVVQPASAPGVLEEHIEAFCTAVRALSVEGLETLDELWCDESLPDSSREKAQEIIHRWHKKHGDEKGHKLNTRKLRRADSRAIKRFSIFLANRMGMGRGRMYGQGLFPLHSRINHSCSPNVVSSYNPTIDRLTVHTARDIKAGDEVLNEYTNGTFRKKIDRQARMEFWGFVCQCNACTNPEEEALRDHMIDLEMSLMRENHPDLPNTSLEGSKEVARSPQQALAVNEEIAAVLKHPTIDLQSISLCRIYRRCARLCLELDDFEKAKEYALKELEIEEAVIGTETDHLSEDLRGAKYWLEYLEGNF</sequence>
<dbReference type="PANTHER" id="PTHR47332:SF2">
    <property type="entry name" value="SET-6"/>
    <property type="match status" value="1"/>
</dbReference>
<feature type="compositionally biased region" description="Polar residues" evidence="1">
    <location>
        <begin position="29"/>
        <end position="41"/>
    </location>
</feature>
<feature type="region of interest" description="Disordered" evidence="1">
    <location>
        <begin position="24"/>
        <end position="48"/>
    </location>
</feature>
<dbReference type="EMBL" id="JBAWTH010000141">
    <property type="protein sequence ID" value="KAL2275128.1"/>
    <property type="molecule type" value="Genomic_DNA"/>
</dbReference>
<proteinExistence type="predicted"/>
<evidence type="ECO:0000313" key="3">
    <source>
        <dbReference type="EMBL" id="KAL2275128.1"/>
    </source>
</evidence>
<dbReference type="InterPro" id="IPR053185">
    <property type="entry name" value="SET_domain_protein"/>
</dbReference>
<protein>
    <recommendedName>
        <fullName evidence="2">SET domain-containing protein</fullName>
    </recommendedName>
</protein>
<dbReference type="PANTHER" id="PTHR47332">
    <property type="entry name" value="SET DOMAIN-CONTAINING PROTEIN 5"/>
    <property type="match status" value="1"/>
</dbReference>
<dbReference type="InterPro" id="IPR046341">
    <property type="entry name" value="SET_dom_sf"/>
</dbReference>
<dbReference type="SUPFAM" id="SSF82199">
    <property type="entry name" value="SET domain"/>
    <property type="match status" value="1"/>
</dbReference>
<dbReference type="Gene3D" id="2.170.270.10">
    <property type="entry name" value="SET domain"/>
    <property type="match status" value="1"/>
</dbReference>
<dbReference type="Proteomes" id="UP001600888">
    <property type="component" value="Unassembled WGS sequence"/>
</dbReference>
<dbReference type="Gene3D" id="1.25.40.10">
    <property type="entry name" value="Tetratricopeptide repeat domain"/>
    <property type="match status" value="1"/>
</dbReference>
<comment type="caution">
    <text evidence="3">The sequence shown here is derived from an EMBL/GenBank/DDBJ whole genome shotgun (WGS) entry which is preliminary data.</text>
</comment>
<organism evidence="3 4">
    <name type="scientific">Diaporthe vaccinii</name>
    <dbReference type="NCBI Taxonomy" id="105482"/>
    <lineage>
        <taxon>Eukaryota</taxon>
        <taxon>Fungi</taxon>
        <taxon>Dikarya</taxon>
        <taxon>Ascomycota</taxon>
        <taxon>Pezizomycotina</taxon>
        <taxon>Sordariomycetes</taxon>
        <taxon>Sordariomycetidae</taxon>
        <taxon>Diaporthales</taxon>
        <taxon>Diaporthaceae</taxon>
        <taxon>Diaporthe</taxon>
        <taxon>Diaporthe eres species complex</taxon>
    </lineage>
</organism>
<dbReference type="CDD" id="cd20071">
    <property type="entry name" value="SET_SMYD"/>
    <property type="match status" value="1"/>
</dbReference>
<evidence type="ECO:0000256" key="1">
    <source>
        <dbReference type="SAM" id="MobiDB-lite"/>
    </source>
</evidence>
<reference evidence="3 4" key="1">
    <citation type="submission" date="2024-03" db="EMBL/GenBank/DDBJ databases">
        <title>A high-quality draft genome sequence of Diaporthe vaccinii, a causative agent of upright dieback and viscid rot disease in cranberry plants.</title>
        <authorList>
            <person name="Sarrasin M."/>
            <person name="Lang B.F."/>
            <person name="Burger G."/>
        </authorList>
    </citation>
    <scope>NUCLEOTIDE SEQUENCE [LARGE SCALE GENOMIC DNA]</scope>
    <source>
        <strain evidence="3 4">IS7</strain>
    </source>
</reference>
<accession>A0ABR4DY78</accession>
<dbReference type="InterPro" id="IPR011990">
    <property type="entry name" value="TPR-like_helical_dom_sf"/>
</dbReference>
<dbReference type="SMART" id="SM00317">
    <property type="entry name" value="SET"/>
    <property type="match status" value="1"/>
</dbReference>
<dbReference type="Pfam" id="PF00856">
    <property type="entry name" value="SET"/>
    <property type="match status" value="1"/>
</dbReference>
<dbReference type="InterPro" id="IPR001214">
    <property type="entry name" value="SET_dom"/>
</dbReference>
<feature type="domain" description="SET" evidence="2">
    <location>
        <begin position="48"/>
        <end position="231"/>
    </location>
</feature>
<keyword evidence="4" id="KW-1185">Reference proteome</keyword>
<evidence type="ECO:0000313" key="4">
    <source>
        <dbReference type="Proteomes" id="UP001600888"/>
    </source>
</evidence>
<gene>
    <name evidence="3" type="ORF">FJTKL_02469</name>
</gene>